<evidence type="ECO:0000256" key="4">
    <source>
        <dbReference type="SAM" id="Phobius"/>
    </source>
</evidence>
<dbReference type="GeneID" id="106482455"/>
<feature type="active site" evidence="3">
    <location>
        <position position="377"/>
    </location>
</feature>
<keyword evidence="6" id="KW-1185">Reference proteome</keyword>
<dbReference type="Pfam" id="PF07859">
    <property type="entry name" value="Abhydrolase_3"/>
    <property type="match status" value="2"/>
</dbReference>
<feature type="transmembrane region" description="Helical" evidence="4">
    <location>
        <begin position="6"/>
        <end position="27"/>
    </location>
</feature>
<dbReference type="Proteomes" id="UP001652627">
    <property type="component" value="Chromosome 26"/>
</dbReference>
<dbReference type="InterPro" id="IPR029058">
    <property type="entry name" value="AB_hydrolase_fold"/>
</dbReference>
<evidence type="ECO:0000256" key="3">
    <source>
        <dbReference type="PIRSR" id="PIRSR037251-1"/>
    </source>
</evidence>
<dbReference type="RefSeq" id="XP_013795496.2">
    <property type="nucleotide sequence ID" value="XM_013940042.2"/>
</dbReference>
<evidence type="ECO:0000256" key="1">
    <source>
        <dbReference type="ARBA" id="ARBA00010515"/>
    </source>
</evidence>
<dbReference type="KEGG" id="aam:106482455"/>
<feature type="domain" description="Alpha/beta hydrolase fold-3" evidence="5">
    <location>
        <begin position="317"/>
        <end position="379"/>
    </location>
</feature>
<evidence type="ECO:0000313" key="7">
    <source>
        <dbReference type="RefSeq" id="XP_013795496.2"/>
    </source>
</evidence>
<dbReference type="InterPro" id="IPR013094">
    <property type="entry name" value="AB_hydrolase_3"/>
</dbReference>
<dbReference type="GO" id="GO:0052689">
    <property type="term" value="F:carboxylic ester hydrolase activity"/>
    <property type="evidence" value="ECO:0007669"/>
    <property type="project" value="InterPro"/>
</dbReference>
<dbReference type="OrthoDB" id="408631at2759"/>
<keyword evidence="4" id="KW-0472">Membrane</keyword>
<dbReference type="PANTHER" id="PTHR48081:SF32">
    <property type="entry name" value="ALPHA_BETA HYDROLASE FOLD-3 DOMAIN-CONTAINING PROTEIN"/>
    <property type="match status" value="1"/>
</dbReference>
<keyword evidence="2" id="KW-0378">Hydrolase</keyword>
<gene>
    <name evidence="7" type="primary">LOC106482455</name>
</gene>
<dbReference type="InterPro" id="IPR050300">
    <property type="entry name" value="GDXG_lipolytic_enzyme"/>
</dbReference>
<dbReference type="Gene3D" id="3.40.50.1820">
    <property type="entry name" value="alpha/beta hydrolase"/>
    <property type="match status" value="1"/>
</dbReference>
<dbReference type="SUPFAM" id="SSF53474">
    <property type="entry name" value="alpha/beta-Hydrolases"/>
    <property type="match status" value="1"/>
</dbReference>
<comment type="similarity">
    <text evidence="1">Belongs to the 'GDXG' lipolytic enzyme family.</text>
</comment>
<feature type="domain" description="Alpha/beta hydrolase fold-3" evidence="5">
    <location>
        <begin position="116"/>
        <end position="265"/>
    </location>
</feature>
<dbReference type="GO" id="GO:0016020">
    <property type="term" value="C:membrane"/>
    <property type="evidence" value="ECO:0007669"/>
    <property type="project" value="InterPro"/>
</dbReference>
<proteinExistence type="inferred from homology"/>
<dbReference type="AlphaFoldDB" id="A0A8B7I9G6"/>
<feature type="active site" evidence="3">
    <location>
        <position position="194"/>
    </location>
</feature>
<dbReference type="PANTHER" id="PTHR48081">
    <property type="entry name" value="AB HYDROLASE SUPERFAMILY PROTEIN C4A8.06C"/>
    <property type="match status" value="1"/>
</dbReference>
<dbReference type="PIRSF" id="PIRSF037251">
    <property type="entry name" value="Arylacetamide_deacetylase"/>
    <property type="match status" value="1"/>
</dbReference>
<reference evidence="7" key="1">
    <citation type="submission" date="2025-08" db="UniProtKB">
        <authorList>
            <consortium name="RefSeq"/>
        </authorList>
    </citation>
    <scope>IDENTIFICATION</scope>
    <source>
        <tissue evidence="7">Blood</tissue>
    </source>
</reference>
<keyword evidence="4" id="KW-1133">Transmembrane helix</keyword>
<evidence type="ECO:0000259" key="5">
    <source>
        <dbReference type="Pfam" id="PF07859"/>
    </source>
</evidence>
<name>A0A8B7I9G6_9AVES</name>
<keyword evidence="4" id="KW-0812">Transmembrane</keyword>
<evidence type="ECO:0000256" key="2">
    <source>
        <dbReference type="ARBA" id="ARBA00022801"/>
    </source>
</evidence>
<evidence type="ECO:0000313" key="6">
    <source>
        <dbReference type="Proteomes" id="UP001652627"/>
    </source>
</evidence>
<dbReference type="InterPro" id="IPR017157">
    <property type="entry name" value="Arylacetamide_deacetylase"/>
</dbReference>
<protein>
    <submittedName>
        <fullName evidence="7">Arylacetamide deacetylase-like 4</fullName>
    </submittedName>
</protein>
<feature type="active site" evidence="3">
    <location>
        <position position="347"/>
    </location>
</feature>
<sequence>MDFFNVLTFIAGILVAFMLLVVVATYYDYFKAEIPPEVDQPLKLLLYHCLYVLMEIMAKNLENLGILEEHILIRFISNGLPACKDSKLFIKDLHFDEVPVRIYLPRLPSASKRRGLIFFHGGCGMFGSIRSYERTCRYIASKSDSVVVSVGYRLSPEHKYPGQVLDCLTATVRFLQTAENYGVDSARIIVCGDSAGGTFTASVCQQLVNRTDIPKIRAQVMIYPFLQALKLNLPSHQKNAFVPLLPRNRMVHFILKYLNKDSSLEEAVLAGSHVPQSMNLKYGKWINPDLIPNKFKQGYKPPLPTSCVAQVYEEIKEMFETTFSPLLADDSVVCRLPDTCIVTCEHDVLRDDGLLYKKRLEDNNVKVTWYHLEEGFHCALGFFGYSIFSFPSSNKIVDHIVNFIKGY</sequence>
<accession>A0A8B7I9G6</accession>
<organism evidence="6 7">
    <name type="scientific">Apteryx mantelli</name>
    <name type="common">North Island brown kiwi</name>
    <dbReference type="NCBI Taxonomy" id="2696672"/>
    <lineage>
        <taxon>Eukaryota</taxon>
        <taxon>Metazoa</taxon>
        <taxon>Chordata</taxon>
        <taxon>Craniata</taxon>
        <taxon>Vertebrata</taxon>
        <taxon>Euteleostomi</taxon>
        <taxon>Archelosauria</taxon>
        <taxon>Archosauria</taxon>
        <taxon>Dinosauria</taxon>
        <taxon>Saurischia</taxon>
        <taxon>Theropoda</taxon>
        <taxon>Coelurosauria</taxon>
        <taxon>Aves</taxon>
        <taxon>Palaeognathae</taxon>
        <taxon>Apterygiformes</taxon>
        <taxon>Apterygidae</taxon>
        <taxon>Apteryx</taxon>
    </lineage>
</organism>